<proteinExistence type="predicted"/>
<organism evidence="2 3">
    <name type="scientific">candidate division MSBL1 archaeon SCGC-AAA382K21</name>
    <dbReference type="NCBI Taxonomy" id="1698283"/>
    <lineage>
        <taxon>Archaea</taxon>
        <taxon>Methanobacteriati</taxon>
        <taxon>Methanobacteriota</taxon>
        <taxon>candidate division MSBL1</taxon>
    </lineage>
</organism>
<dbReference type="AlphaFoldDB" id="A0A133VLR4"/>
<evidence type="ECO:0000313" key="2">
    <source>
        <dbReference type="EMBL" id="KXB07350.1"/>
    </source>
</evidence>
<dbReference type="InterPro" id="IPR029063">
    <property type="entry name" value="SAM-dependent_MTases_sf"/>
</dbReference>
<feature type="domain" description="Methyltransferase type 11" evidence="1">
    <location>
        <begin position="63"/>
        <end position="126"/>
    </location>
</feature>
<dbReference type="Pfam" id="PF08241">
    <property type="entry name" value="Methyltransf_11"/>
    <property type="match status" value="1"/>
</dbReference>
<gene>
    <name evidence="2" type="ORF">AKJ54_00370</name>
</gene>
<evidence type="ECO:0000259" key="1">
    <source>
        <dbReference type="Pfam" id="PF08241"/>
    </source>
</evidence>
<dbReference type="Gene3D" id="3.40.50.150">
    <property type="entry name" value="Vaccinia Virus protein VP39"/>
    <property type="match status" value="1"/>
</dbReference>
<comment type="caution">
    <text evidence="2">The sequence shown here is derived from an EMBL/GenBank/DDBJ whole genome shotgun (WGS) entry which is preliminary data.</text>
</comment>
<reference evidence="2 3" key="1">
    <citation type="journal article" date="2016" name="Sci. Rep.">
        <title>Metabolic traits of an uncultured archaeal lineage -MSBL1- from brine pools of the Red Sea.</title>
        <authorList>
            <person name="Mwirichia R."/>
            <person name="Alam I."/>
            <person name="Rashid M."/>
            <person name="Vinu M."/>
            <person name="Ba-Alawi W."/>
            <person name="Anthony Kamau A."/>
            <person name="Kamanda Ngugi D."/>
            <person name="Goker M."/>
            <person name="Klenk H.P."/>
            <person name="Bajic V."/>
            <person name="Stingl U."/>
        </authorList>
    </citation>
    <scope>NUCLEOTIDE SEQUENCE [LARGE SCALE GENOMIC DNA]</scope>
    <source>
        <strain evidence="2">SCGC-AAA382K21</strain>
    </source>
</reference>
<dbReference type="Proteomes" id="UP000070504">
    <property type="component" value="Unassembled WGS sequence"/>
</dbReference>
<keyword evidence="3" id="KW-1185">Reference proteome</keyword>
<sequence length="224" mass="26439">MPHEISGKTVVELGPGSSLSIAVNCLLDGAEKVFMVDKYPRFSKDVIQKQYQYFKRKKGFDKVKGEVSHLGSGKLRLVKNGVENMKDVRSQSVDIIISNSVLEHVRKVETTFGEMYRILNKEGIMYHKVDMRDHYNFKKPLEFLKYSEDLWENLLTKEGYSYTNRLRKDDYVNLLKKYSFNYEIIDQEKIPKKRIKDTRLSKKFQRKRPKDLRAMQCVIIARKQ</sequence>
<dbReference type="EMBL" id="LHYH01000005">
    <property type="protein sequence ID" value="KXB07350.1"/>
    <property type="molecule type" value="Genomic_DNA"/>
</dbReference>
<name>A0A133VLR4_9EURY</name>
<accession>A0A133VLR4</accession>
<evidence type="ECO:0000313" key="3">
    <source>
        <dbReference type="Proteomes" id="UP000070504"/>
    </source>
</evidence>
<dbReference type="CDD" id="cd02440">
    <property type="entry name" value="AdoMet_MTases"/>
    <property type="match status" value="1"/>
</dbReference>
<dbReference type="InterPro" id="IPR013216">
    <property type="entry name" value="Methyltransf_11"/>
</dbReference>
<dbReference type="GO" id="GO:0008757">
    <property type="term" value="F:S-adenosylmethionine-dependent methyltransferase activity"/>
    <property type="evidence" value="ECO:0007669"/>
    <property type="project" value="InterPro"/>
</dbReference>
<dbReference type="SUPFAM" id="SSF53335">
    <property type="entry name" value="S-adenosyl-L-methionine-dependent methyltransferases"/>
    <property type="match status" value="1"/>
</dbReference>
<protein>
    <recommendedName>
        <fullName evidence="1">Methyltransferase type 11 domain-containing protein</fullName>
    </recommendedName>
</protein>